<organism evidence="1 2">
    <name type="scientific">Byssochlamys spectabilis (strain No. 5 / NBRC 109023)</name>
    <name type="common">Paecilomyces variotii</name>
    <dbReference type="NCBI Taxonomy" id="1356009"/>
    <lineage>
        <taxon>Eukaryota</taxon>
        <taxon>Fungi</taxon>
        <taxon>Dikarya</taxon>
        <taxon>Ascomycota</taxon>
        <taxon>Pezizomycotina</taxon>
        <taxon>Eurotiomycetes</taxon>
        <taxon>Eurotiomycetidae</taxon>
        <taxon>Eurotiales</taxon>
        <taxon>Thermoascaceae</taxon>
        <taxon>Paecilomyces</taxon>
    </lineage>
</organism>
<evidence type="ECO:0000313" key="1">
    <source>
        <dbReference type="EMBL" id="GAD93919.1"/>
    </source>
</evidence>
<dbReference type="OrthoDB" id="76567at2759"/>
<dbReference type="HOGENOM" id="CLU_062454_0_0_1"/>
<keyword evidence="2" id="KW-1185">Reference proteome</keyword>
<comment type="caution">
    <text evidence="1">The sequence shown here is derived from an EMBL/GenBank/DDBJ whole genome shotgun (WGS) entry which is preliminary data.</text>
</comment>
<gene>
    <name evidence="1" type="ORF">PVAR5_2538</name>
</gene>
<reference evidence="2" key="1">
    <citation type="journal article" date="2014" name="Genome Announc.">
        <title>Draft genome sequence of the formaldehyde-resistant fungus Byssochlamys spectabilis No. 5 (anamorph Paecilomyces variotii No. 5) (NBRC109023).</title>
        <authorList>
            <person name="Oka T."/>
            <person name="Ekino K."/>
            <person name="Fukuda K."/>
            <person name="Nomura Y."/>
        </authorList>
    </citation>
    <scope>NUCLEOTIDE SEQUENCE [LARGE SCALE GENOMIC DNA]</scope>
    <source>
        <strain evidence="2">No. 5 / NBRC 109023</strain>
    </source>
</reference>
<accession>V5FBC8</accession>
<dbReference type="EMBL" id="BAUL01000071">
    <property type="protein sequence ID" value="GAD93919.1"/>
    <property type="molecule type" value="Genomic_DNA"/>
</dbReference>
<evidence type="ECO:0000313" key="2">
    <source>
        <dbReference type="Proteomes" id="UP000018001"/>
    </source>
</evidence>
<protein>
    <submittedName>
        <fullName evidence="1">Uncharacterized protein</fullName>
    </submittedName>
</protein>
<sequence length="288" mass="32461">MARPKLPAAQVADAESRTLEQIFSVSMFASPEDLYKHALNILSTATSHQELVYKNVPPAWAQTILDRLDNRFEGRFRKNYNSITSTVWIRIMPTRIHDCHHTWAITQKGRWNRAGLTTPTEDEELNFFVGTTIPFATGPYSNSTKEPDLLIQPNGQPFPSVVIESGWSESLSRLQDDMNLWLVGGQGQVKATIILNWQRVGNTDMVRGSVYLYTLDRNGILHLRQHITVFPAPAPPQAASEQLVLSRREIFGGNFFQGQNPNDQFAFSIDLLRQKATTLLALMNLVPA</sequence>
<dbReference type="AlphaFoldDB" id="V5FBC8"/>
<dbReference type="eggNOG" id="ENOG502SUK3">
    <property type="taxonomic scope" value="Eukaryota"/>
</dbReference>
<proteinExistence type="predicted"/>
<dbReference type="Proteomes" id="UP000018001">
    <property type="component" value="Unassembled WGS sequence"/>
</dbReference>
<name>V5FBC8_BYSSN</name>
<dbReference type="InParanoid" id="V5FBC8"/>